<dbReference type="SUPFAM" id="SSF46785">
    <property type="entry name" value="Winged helix' DNA-binding domain"/>
    <property type="match status" value="1"/>
</dbReference>
<dbReference type="GO" id="GO:0008080">
    <property type="term" value="F:N-acetyltransferase activity"/>
    <property type="evidence" value="ECO:0007669"/>
    <property type="project" value="InterPro"/>
</dbReference>
<evidence type="ECO:0000259" key="2">
    <source>
        <dbReference type="PROSITE" id="PS51186"/>
    </source>
</evidence>
<evidence type="ECO:0000313" key="3">
    <source>
        <dbReference type="EMBL" id="AHE57389.1"/>
    </source>
</evidence>
<dbReference type="PATRIC" id="fig|1123269.5.peg.5709"/>
<dbReference type="PANTHER" id="PTHR13947:SF37">
    <property type="entry name" value="LD18367P"/>
    <property type="match status" value="1"/>
</dbReference>
<dbReference type="Pfam" id="PF00583">
    <property type="entry name" value="Acetyltransf_1"/>
    <property type="match status" value="1"/>
</dbReference>
<dbReference type="EMBL" id="CP006644">
    <property type="protein sequence ID" value="AHE57389.1"/>
    <property type="molecule type" value="Genomic_DNA"/>
</dbReference>
<dbReference type="STRING" id="1123269.NX02_29100"/>
<dbReference type="AlphaFoldDB" id="W0AHK1"/>
<dbReference type="RefSeq" id="WP_025295477.1">
    <property type="nucleotide sequence ID" value="NZ_CP006644.1"/>
</dbReference>
<dbReference type="InterPro" id="IPR050769">
    <property type="entry name" value="NAT_camello-type"/>
</dbReference>
<dbReference type="Gene3D" id="1.10.10.10">
    <property type="entry name" value="Winged helix-like DNA-binding domain superfamily/Winged helix DNA-binding domain"/>
    <property type="match status" value="1"/>
</dbReference>
<sequence>MAIETDDTIRAVRAFNRFHTRFAGALAPRYMGSDLSLIEARLFYEIVNQDGVLAAELQARLDLDAGYASRILRRFEAEGWIERRRGADARQRPIHVTPAGRAEYEALDEVTRADVAARLAPIGAPGRKALVEALGTARMLLADGDLPPWTMRSFATGDMGRIATRQAELYAVSHGWGRPMEALLLDVTGRFLRDFQPGREQCWIAERGGRMVGSVFVCDSGEWGAQLRLLYVEPEARGLGIGEALVNTAIGFARDAGYDRIWLWTHSVLESARRLYAGCGFERTSVTIHDAFGTPEEGEDWELRFRD</sequence>
<dbReference type="PANTHER" id="PTHR13947">
    <property type="entry name" value="GNAT FAMILY N-ACETYLTRANSFERASE"/>
    <property type="match status" value="1"/>
</dbReference>
<feature type="domain" description="N-acetyltransferase" evidence="2">
    <location>
        <begin position="158"/>
        <end position="307"/>
    </location>
</feature>
<keyword evidence="1" id="KW-0808">Transferase</keyword>
<accession>W0AHK1</accession>
<reference evidence="3 4" key="1">
    <citation type="submission" date="2013-07" db="EMBL/GenBank/DDBJ databases">
        <title>Completed genome of Sphingomonas sanxanigenens NX02.</title>
        <authorList>
            <person name="Ma T."/>
            <person name="Huang H."/>
            <person name="Wu M."/>
            <person name="Li X."/>
            <person name="Li G."/>
        </authorList>
    </citation>
    <scope>NUCLEOTIDE SEQUENCE [LARGE SCALE GENOMIC DNA]</scope>
    <source>
        <strain evidence="3 4">NX02</strain>
    </source>
</reference>
<dbReference type="SUPFAM" id="SSF55729">
    <property type="entry name" value="Acyl-CoA N-acyltransferases (Nat)"/>
    <property type="match status" value="1"/>
</dbReference>
<dbReference type="Proteomes" id="UP000018851">
    <property type="component" value="Chromosome"/>
</dbReference>
<evidence type="ECO:0000313" key="4">
    <source>
        <dbReference type="Proteomes" id="UP000018851"/>
    </source>
</evidence>
<dbReference type="eggNOG" id="COG0456">
    <property type="taxonomic scope" value="Bacteria"/>
</dbReference>
<dbReference type="InterPro" id="IPR000835">
    <property type="entry name" value="HTH_MarR-typ"/>
</dbReference>
<dbReference type="PROSITE" id="PS51186">
    <property type="entry name" value="GNAT"/>
    <property type="match status" value="1"/>
</dbReference>
<dbReference type="InterPro" id="IPR036390">
    <property type="entry name" value="WH_DNA-bd_sf"/>
</dbReference>
<evidence type="ECO:0000256" key="1">
    <source>
        <dbReference type="ARBA" id="ARBA00022679"/>
    </source>
</evidence>
<dbReference type="Pfam" id="PF12802">
    <property type="entry name" value="MarR_2"/>
    <property type="match status" value="1"/>
</dbReference>
<dbReference type="HOGENOM" id="CLU_065219_0_0_5"/>
<dbReference type="KEGG" id="ssan:NX02_29100"/>
<keyword evidence="4" id="KW-1185">Reference proteome</keyword>
<name>W0AHK1_9SPHN</name>
<protein>
    <recommendedName>
        <fullName evidence="2">N-acetyltransferase domain-containing protein</fullName>
    </recommendedName>
</protein>
<gene>
    <name evidence="3" type="ORF">NX02_29100</name>
</gene>
<dbReference type="InterPro" id="IPR036388">
    <property type="entry name" value="WH-like_DNA-bd_sf"/>
</dbReference>
<dbReference type="SMART" id="SM00347">
    <property type="entry name" value="HTH_MARR"/>
    <property type="match status" value="1"/>
</dbReference>
<proteinExistence type="predicted"/>
<organism evidence="3 4">
    <name type="scientific">Sphingomonas sanxanigenens DSM 19645 = NX02</name>
    <dbReference type="NCBI Taxonomy" id="1123269"/>
    <lineage>
        <taxon>Bacteria</taxon>
        <taxon>Pseudomonadati</taxon>
        <taxon>Pseudomonadota</taxon>
        <taxon>Alphaproteobacteria</taxon>
        <taxon>Sphingomonadales</taxon>
        <taxon>Sphingomonadaceae</taxon>
        <taxon>Sphingomonas</taxon>
    </lineage>
</organism>
<dbReference type="InterPro" id="IPR016181">
    <property type="entry name" value="Acyl_CoA_acyltransferase"/>
</dbReference>
<dbReference type="OrthoDB" id="273614at2"/>
<dbReference type="CDD" id="cd04301">
    <property type="entry name" value="NAT_SF"/>
    <property type="match status" value="1"/>
</dbReference>
<dbReference type="GO" id="GO:0003700">
    <property type="term" value="F:DNA-binding transcription factor activity"/>
    <property type="evidence" value="ECO:0007669"/>
    <property type="project" value="InterPro"/>
</dbReference>
<dbReference type="Gene3D" id="3.40.630.30">
    <property type="match status" value="1"/>
</dbReference>
<dbReference type="InterPro" id="IPR000182">
    <property type="entry name" value="GNAT_dom"/>
</dbReference>
<dbReference type="eggNOG" id="COG1846">
    <property type="taxonomic scope" value="Bacteria"/>
</dbReference>